<keyword evidence="2" id="KW-0472">Membrane</keyword>
<feature type="transmembrane region" description="Helical" evidence="2">
    <location>
        <begin position="515"/>
        <end position="535"/>
    </location>
</feature>
<sequence length="617" mass="67174">MNYLSEMLGIPVIDSTGEKIGVVNDMGIATGEVFPHVTSLAFQGPGKTPFMISWRKYVESVDNDAVRLAVPATDIRFSYLQPDEVLLARDILNKQIVDTQGLKVVRVNDIKLSSSGENQLRLLGADVGARGLLRAVHPMVERAAAAVCKAVGKPLAEDIIAWSYMDLLERSTQQIKLSVSHKTLGELHPADIADIIEQLDPRLRSQVFAQLDTAQAAEAITELDDDELMTEMLEGLSDRDASSMLAMMDPDDAAALIEELDYEKAEKLLRLMGVKEEKAIRKLLGFEEDTAGRIMTSEFVALPSTATVGDAIDAIRKLDEDFESVYYVYTTDPAGVLTGVLSLRTLIVAEHDTRLRDLAYKDVVWVAPDLDQEQVTQEMTKYDLVAIPVCDENRHILGIVTFDDAMDVIAEEHQEDLQIAGLSSGESGSGESVHTFTWFAQRQYWIVVWAIAACAIGAIAVEPQGTAQAITAQGLSTLMPIAIMPVVLLAAMRMTAFVKNSFLEYDEREDEAKPYLGFFIKSTFIGVVLAAVVYLCGELMATTIFAAAQPWVVPTFLACFQGAAAVIAATYASAVIYFAVLVRGEERDNVASGTSLTFAAVLLAALAYTVVGSIPLL</sequence>
<evidence type="ECO:0000256" key="2">
    <source>
        <dbReference type="SAM" id="Phobius"/>
    </source>
</evidence>
<dbReference type="Gene3D" id="1.25.60.10">
    <property type="entry name" value="MgtE N-terminal domain-like"/>
    <property type="match status" value="1"/>
</dbReference>
<dbReference type="EMBL" id="QSRJ01000019">
    <property type="protein sequence ID" value="RGL07150.1"/>
    <property type="molecule type" value="Genomic_DNA"/>
</dbReference>
<feature type="domain" description="CBS" evidence="3">
    <location>
        <begin position="359"/>
        <end position="415"/>
    </location>
</feature>
<reference evidence="4 5" key="1">
    <citation type="submission" date="2018-08" db="EMBL/GenBank/DDBJ databases">
        <title>A genome reference for cultivated species of the human gut microbiota.</title>
        <authorList>
            <person name="Zou Y."/>
            <person name="Xue W."/>
            <person name="Luo G."/>
        </authorList>
    </citation>
    <scope>NUCLEOTIDE SEQUENCE [LARGE SCALE GENOMIC DNA]</scope>
    <source>
        <strain evidence="4 5">TF08-14</strain>
    </source>
</reference>
<evidence type="ECO:0000256" key="1">
    <source>
        <dbReference type="PROSITE-ProRule" id="PRU00703"/>
    </source>
</evidence>
<keyword evidence="1" id="KW-0129">CBS domain</keyword>
<keyword evidence="2" id="KW-0812">Transmembrane</keyword>
<dbReference type="InterPro" id="IPR011033">
    <property type="entry name" value="PRC_barrel-like_sf"/>
</dbReference>
<dbReference type="InterPro" id="IPR027275">
    <property type="entry name" value="PRC-brl_dom"/>
</dbReference>
<proteinExistence type="predicted"/>
<dbReference type="PANTHER" id="PTHR43773:SF1">
    <property type="entry name" value="MAGNESIUM TRANSPORTER MGTE"/>
    <property type="match status" value="1"/>
</dbReference>
<evidence type="ECO:0000259" key="3">
    <source>
        <dbReference type="PROSITE" id="PS51371"/>
    </source>
</evidence>
<gene>
    <name evidence="4" type="ORF">DXC81_10860</name>
</gene>
<dbReference type="Proteomes" id="UP000260943">
    <property type="component" value="Unassembled WGS sequence"/>
</dbReference>
<evidence type="ECO:0000313" key="4">
    <source>
        <dbReference type="EMBL" id="RGL07150.1"/>
    </source>
</evidence>
<dbReference type="CDD" id="cd04606">
    <property type="entry name" value="CBS_pair_Mg_transporter"/>
    <property type="match status" value="1"/>
</dbReference>
<dbReference type="SMART" id="SM00116">
    <property type="entry name" value="CBS"/>
    <property type="match status" value="2"/>
</dbReference>
<accession>A0A3E4QNM4</accession>
<dbReference type="GeneID" id="62759747"/>
<dbReference type="Pfam" id="PF05239">
    <property type="entry name" value="PRC"/>
    <property type="match status" value="1"/>
</dbReference>
<evidence type="ECO:0000313" key="5">
    <source>
        <dbReference type="Proteomes" id="UP000260943"/>
    </source>
</evidence>
<dbReference type="InterPro" id="IPR006669">
    <property type="entry name" value="MgtE_transporter"/>
</dbReference>
<dbReference type="Pfam" id="PF03448">
    <property type="entry name" value="MgtE_N"/>
    <property type="match status" value="1"/>
</dbReference>
<dbReference type="SMART" id="SM00924">
    <property type="entry name" value="MgtE_N"/>
    <property type="match status" value="1"/>
</dbReference>
<dbReference type="InterPro" id="IPR038076">
    <property type="entry name" value="MgtE_N_sf"/>
</dbReference>
<dbReference type="InterPro" id="IPR006668">
    <property type="entry name" value="Mg_transptr_MgtE_intracell_dom"/>
</dbReference>
<dbReference type="SUPFAM" id="SSF158791">
    <property type="entry name" value="MgtE N-terminal domain-like"/>
    <property type="match status" value="1"/>
</dbReference>
<protein>
    <submittedName>
        <fullName evidence="4">CBS domain-containing protein</fullName>
    </submittedName>
</protein>
<dbReference type="Pfam" id="PF00571">
    <property type="entry name" value="CBS"/>
    <property type="match status" value="2"/>
</dbReference>
<feature type="transmembrane region" description="Helical" evidence="2">
    <location>
        <begin position="555"/>
        <end position="582"/>
    </location>
</feature>
<dbReference type="SUPFAM" id="SSF50346">
    <property type="entry name" value="PRC-barrel domain"/>
    <property type="match status" value="1"/>
</dbReference>
<dbReference type="InterPro" id="IPR046342">
    <property type="entry name" value="CBS_dom_sf"/>
</dbReference>
<dbReference type="GO" id="GO:0015095">
    <property type="term" value="F:magnesium ion transmembrane transporter activity"/>
    <property type="evidence" value="ECO:0007669"/>
    <property type="project" value="InterPro"/>
</dbReference>
<dbReference type="RefSeq" id="WP_009142092.1">
    <property type="nucleotide sequence ID" value="NZ_CABKQG010000008.1"/>
</dbReference>
<dbReference type="AlphaFoldDB" id="A0A3E4QNM4"/>
<feature type="transmembrane region" description="Helical" evidence="2">
    <location>
        <begin position="473"/>
        <end position="494"/>
    </location>
</feature>
<feature type="domain" description="CBS" evidence="3">
    <location>
        <begin position="295"/>
        <end position="358"/>
    </location>
</feature>
<feature type="transmembrane region" description="Helical" evidence="2">
    <location>
        <begin position="444"/>
        <end position="461"/>
    </location>
</feature>
<organism evidence="4 5">
    <name type="scientific">Collinsella tanakaei</name>
    <dbReference type="NCBI Taxonomy" id="626935"/>
    <lineage>
        <taxon>Bacteria</taxon>
        <taxon>Bacillati</taxon>
        <taxon>Actinomycetota</taxon>
        <taxon>Coriobacteriia</taxon>
        <taxon>Coriobacteriales</taxon>
        <taxon>Coriobacteriaceae</taxon>
        <taxon>Collinsella</taxon>
    </lineage>
</organism>
<dbReference type="InterPro" id="IPR000644">
    <property type="entry name" value="CBS_dom"/>
</dbReference>
<dbReference type="PROSITE" id="PS51371">
    <property type="entry name" value="CBS"/>
    <property type="match status" value="2"/>
</dbReference>
<name>A0A3E4QNM4_9ACTN</name>
<comment type="caution">
    <text evidence="4">The sequence shown here is derived from an EMBL/GenBank/DDBJ whole genome shotgun (WGS) entry which is preliminary data.</text>
</comment>
<dbReference type="SUPFAM" id="SSF54631">
    <property type="entry name" value="CBS-domain pair"/>
    <property type="match status" value="1"/>
</dbReference>
<dbReference type="Gene3D" id="3.10.580.10">
    <property type="entry name" value="CBS-domain"/>
    <property type="match status" value="1"/>
</dbReference>
<dbReference type="PANTHER" id="PTHR43773">
    <property type="entry name" value="MAGNESIUM TRANSPORTER MGTE"/>
    <property type="match status" value="1"/>
</dbReference>
<dbReference type="GO" id="GO:0016020">
    <property type="term" value="C:membrane"/>
    <property type="evidence" value="ECO:0007669"/>
    <property type="project" value="InterPro"/>
</dbReference>
<keyword evidence="2" id="KW-1133">Transmembrane helix</keyword>
<feature type="transmembrane region" description="Helical" evidence="2">
    <location>
        <begin position="594"/>
        <end position="616"/>
    </location>
</feature>